<dbReference type="Pfam" id="PF01408">
    <property type="entry name" value="GFO_IDH_MocA"/>
    <property type="match status" value="1"/>
</dbReference>
<name>A0A8E2I987_9BACI</name>
<gene>
    <name evidence="3" type="ORF">BWZ43_09310</name>
</gene>
<feature type="domain" description="Gfo/Idh/MocA-like oxidoreductase N-terminal" evidence="1">
    <location>
        <begin position="2"/>
        <end position="117"/>
    </location>
</feature>
<keyword evidence="4" id="KW-1185">Reference proteome</keyword>
<dbReference type="PANTHER" id="PTHR43054">
    <property type="match status" value="1"/>
</dbReference>
<dbReference type="PANTHER" id="PTHR43054:SF1">
    <property type="entry name" value="SCYLLO-INOSITOL 2-DEHYDROGENASE (NADP(+)) IOLU"/>
    <property type="match status" value="1"/>
</dbReference>
<feature type="domain" description="GFO/IDH/MocA-like oxidoreductase" evidence="2">
    <location>
        <begin position="138"/>
        <end position="247"/>
    </location>
</feature>
<sequence>MRLATIGTNWITSTFIESAKKTNQLTLQAVYSRSMEKAKEFAALHGAKNYTDNLQELAENPEIDIVYIASPNSLHFEQAILFLTHNIHVICEKPIFPTTKELEEAYKIAEQHGVYLFEAIRNIHTPNMEQLINHLSCIGKVRSANLHYIQYSSRYDAFLDGNIPNVFSPKYSGGALVDLGVYPLSLAIKLFGEPENISYHPVILNSGVDGNGTLILKYNDFTCTIMCSKISQSFMPSEIHGESGTIVLNSVTPTTLEWIDHKSNKRTSFEVQQDEHDMIYEINTFIQIIQTKDNNTYNELKQLSTTVLSITEKARKDNNITFGV</sequence>
<dbReference type="AlphaFoldDB" id="A0A8E2I987"/>
<dbReference type="Gene3D" id="3.30.360.10">
    <property type="entry name" value="Dihydrodipicolinate Reductase, domain 2"/>
    <property type="match status" value="1"/>
</dbReference>
<comment type="caution">
    <text evidence="3">The sequence shown here is derived from an EMBL/GenBank/DDBJ whole genome shotgun (WGS) entry which is preliminary data.</text>
</comment>
<dbReference type="Gene3D" id="3.40.50.720">
    <property type="entry name" value="NAD(P)-binding Rossmann-like Domain"/>
    <property type="match status" value="1"/>
</dbReference>
<evidence type="ECO:0000313" key="4">
    <source>
        <dbReference type="Proteomes" id="UP000189761"/>
    </source>
</evidence>
<dbReference type="SUPFAM" id="SSF51735">
    <property type="entry name" value="NAD(P)-binding Rossmann-fold domains"/>
    <property type="match status" value="1"/>
</dbReference>
<evidence type="ECO:0000259" key="2">
    <source>
        <dbReference type="Pfam" id="PF22725"/>
    </source>
</evidence>
<dbReference type="RefSeq" id="WP_078110041.1">
    <property type="nucleotide sequence ID" value="NZ_CP065424.1"/>
</dbReference>
<accession>A0A8E2I987</accession>
<dbReference type="SUPFAM" id="SSF55347">
    <property type="entry name" value="Glyceraldehyde-3-phosphate dehydrogenase-like, C-terminal domain"/>
    <property type="match status" value="1"/>
</dbReference>
<organism evidence="3 4">
    <name type="scientific">Heyndrickxia oleronia</name>
    <dbReference type="NCBI Taxonomy" id="38875"/>
    <lineage>
        <taxon>Bacteria</taxon>
        <taxon>Bacillati</taxon>
        <taxon>Bacillota</taxon>
        <taxon>Bacilli</taxon>
        <taxon>Bacillales</taxon>
        <taxon>Bacillaceae</taxon>
        <taxon>Heyndrickxia</taxon>
    </lineage>
</organism>
<dbReference type="Pfam" id="PF22725">
    <property type="entry name" value="GFO_IDH_MocA_C3"/>
    <property type="match status" value="1"/>
</dbReference>
<proteinExistence type="predicted"/>
<protein>
    <submittedName>
        <fullName evidence="3">Oxidoreductase</fullName>
    </submittedName>
</protein>
<dbReference type="InterPro" id="IPR036291">
    <property type="entry name" value="NAD(P)-bd_dom_sf"/>
</dbReference>
<evidence type="ECO:0000313" key="3">
    <source>
        <dbReference type="EMBL" id="OOP68652.1"/>
    </source>
</evidence>
<dbReference type="InterPro" id="IPR055170">
    <property type="entry name" value="GFO_IDH_MocA-like_dom"/>
</dbReference>
<dbReference type="EMBL" id="MTLA01000091">
    <property type="protein sequence ID" value="OOP68652.1"/>
    <property type="molecule type" value="Genomic_DNA"/>
</dbReference>
<dbReference type="InterPro" id="IPR000683">
    <property type="entry name" value="Gfo/Idh/MocA-like_OxRdtase_N"/>
</dbReference>
<dbReference type="GO" id="GO:0000166">
    <property type="term" value="F:nucleotide binding"/>
    <property type="evidence" value="ECO:0007669"/>
    <property type="project" value="InterPro"/>
</dbReference>
<reference evidence="3 4" key="1">
    <citation type="submission" date="2017-01" db="EMBL/GenBank/DDBJ databases">
        <title>Draft genome sequence of Bacillus oleronius.</title>
        <authorList>
            <person name="Allam M."/>
        </authorList>
    </citation>
    <scope>NUCLEOTIDE SEQUENCE [LARGE SCALE GENOMIC DNA]</scope>
    <source>
        <strain evidence="3 4">DSM 9356</strain>
    </source>
</reference>
<dbReference type="Proteomes" id="UP000189761">
    <property type="component" value="Unassembled WGS sequence"/>
</dbReference>
<evidence type="ECO:0000259" key="1">
    <source>
        <dbReference type="Pfam" id="PF01408"/>
    </source>
</evidence>